<keyword evidence="8" id="KW-0964">Secreted</keyword>
<keyword evidence="8" id="KW-0732">Signal</keyword>
<dbReference type="InterPro" id="IPR016455">
    <property type="entry name" value="XTH"/>
</dbReference>
<keyword evidence="3" id="KW-1015">Disulfide bond</keyword>
<feature type="chain" id="PRO_5007948814" description="Xyloglucan endotransglucosylase/hydrolase" evidence="8">
    <location>
        <begin position="26"/>
        <end position="337"/>
    </location>
</feature>
<dbReference type="InterPro" id="IPR013320">
    <property type="entry name" value="ConA-like_dom_sf"/>
</dbReference>
<feature type="active site" description="Proton donor" evidence="6">
    <location>
        <position position="159"/>
    </location>
</feature>
<protein>
    <recommendedName>
        <fullName evidence="8">Xyloglucan endotransglucosylase/hydrolase</fullName>
        <ecNumber evidence="8">2.4.1.207</ecNumber>
    </recommendedName>
</protein>
<evidence type="ECO:0000313" key="10">
    <source>
        <dbReference type="EMBL" id="OAE35863.1"/>
    </source>
</evidence>
<feature type="active site" description="Nucleophile" evidence="6">
    <location>
        <position position="155"/>
    </location>
</feature>
<dbReference type="SUPFAM" id="SSF49899">
    <property type="entry name" value="Concanavalin A-like lectins/glucanases"/>
    <property type="match status" value="1"/>
</dbReference>
<evidence type="ECO:0000256" key="5">
    <source>
        <dbReference type="ARBA" id="ARBA00023295"/>
    </source>
</evidence>
<dbReference type="GO" id="GO:0004553">
    <property type="term" value="F:hydrolase activity, hydrolyzing O-glycosyl compounds"/>
    <property type="evidence" value="ECO:0007669"/>
    <property type="project" value="InterPro"/>
</dbReference>
<comment type="PTM">
    <text evidence="8">Contains at least one intrachain disulfide bond essential for its enzymatic activity.</text>
</comment>
<feature type="signal peptide" evidence="8">
    <location>
        <begin position="1"/>
        <end position="25"/>
    </location>
</feature>
<dbReference type="Gene3D" id="2.60.120.200">
    <property type="match status" value="1"/>
</dbReference>
<dbReference type="EC" id="2.4.1.207" evidence="8"/>
<dbReference type="GO" id="GO:0048046">
    <property type="term" value="C:apoplast"/>
    <property type="evidence" value="ECO:0007669"/>
    <property type="project" value="UniProtKB-SubCell"/>
</dbReference>
<proteinExistence type="inferred from homology"/>
<comment type="similarity">
    <text evidence="8">Belongs to the glycosyl hydrolase 16 family.</text>
</comment>
<dbReference type="Pfam" id="PF06955">
    <property type="entry name" value="XET_C"/>
    <property type="match status" value="1"/>
</dbReference>
<dbReference type="EMBL" id="LVLJ01000053">
    <property type="protein sequence ID" value="OAE35863.1"/>
    <property type="molecule type" value="Genomic_DNA"/>
</dbReference>
<dbReference type="InterPro" id="IPR008263">
    <property type="entry name" value="GH16_AS"/>
</dbReference>
<dbReference type="PROSITE" id="PS51762">
    <property type="entry name" value="GH16_2"/>
    <property type="match status" value="1"/>
</dbReference>
<keyword evidence="5 8" id="KW-0326">Glycosidase</keyword>
<keyword evidence="8" id="KW-0134">Cell wall</keyword>
<dbReference type="GO" id="GO:0071555">
    <property type="term" value="P:cell wall organization"/>
    <property type="evidence" value="ECO:0007669"/>
    <property type="project" value="UniProtKB-KW"/>
</dbReference>
<name>A0A176WTI9_MARPO</name>
<dbReference type="GO" id="GO:0010411">
    <property type="term" value="P:xyloglucan metabolic process"/>
    <property type="evidence" value="ECO:0007669"/>
    <property type="project" value="InterPro"/>
</dbReference>
<accession>A0A176WTI9</accession>
<dbReference type="InterPro" id="IPR044791">
    <property type="entry name" value="Beta-glucanase/XTH"/>
</dbReference>
<organism evidence="10 11">
    <name type="scientific">Marchantia polymorpha subsp. ruderalis</name>
    <dbReference type="NCBI Taxonomy" id="1480154"/>
    <lineage>
        <taxon>Eukaryota</taxon>
        <taxon>Viridiplantae</taxon>
        <taxon>Streptophyta</taxon>
        <taxon>Embryophyta</taxon>
        <taxon>Marchantiophyta</taxon>
        <taxon>Marchantiopsida</taxon>
        <taxon>Marchantiidae</taxon>
        <taxon>Marchantiales</taxon>
        <taxon>Marchantiaceae</taxon>
        <taxon>Marchantia</taxon>
    </lineage>
</organism>
<evidence type="ECO:0000256" key="6">
    <source>
        <dbReference type="PIRSR" id="PIRSR005604-1"/>
    </source>
</evidence>
<evidence type="ECO:0000256" key="2">
    <source>
        <dbReference type="ARBA" id="ARBA00022801"/>
    </source>
</evidence>
<comment type="caution">
    <text evidence="10">The sequence shown here is derived from an EMBL/GenBank/DDBJ whole genome shotgun (WGS) entry which is preliminary data.</text>
</comment>
<feature type="glycosylation site" description="N-linked (GlcNAc...) asparagine" evidence="7">
    <location>
        <position position="163"/>
    </location>
</feature>
<keyword evidence="8" id="KW-0052">Apoplast</keyword>
<reference evidence="10" key="1">
    <citation type="submission" date="2016-03" db="EMBL/GenBank/DDBJ databases">
        <title>Mechanisms controlling the formation of the plant cell surface in tip-growing cells are functionally conserved among land plants.</title>
        <authorList>
            <person name="Honkanen S."/>
            <person name="Jones V.A."/>
            <person name="Morieri G."/>
            <person name="Champion C."/>
            <person name="Hetherington A.J."/>
            <person name="Kelly S."/>
            <person name="Saint-Marcoux D."/>
            <person name="Proust H."/>
            <person name="Prescott H."/>
            <person name="Dolan L."/>
        </authorList>
    </citation>
    <scope>NUCLEOTIDE SEQUENCE [LARGE SCALE GENOMIC DNA]</scope>
    <source>
        <tissue evidence="10">Whole gametophyte</tissue>
    </source>
</reference>
<dbReference type="AlphaFoldDB" id="A0A176WTI9"/>
<dbReference type="GO" id="GO:0042546">
    <property type="term" value="P:cell wall biogenesis"/>
    <property type="evidence" value="ECO:0007669"/>
    <property type="project" value="InterPro"/>
</dbReference>
<evidence type="ECO:0000256" key="1">
    <source>
        <dbReference type="ARBA" id="ARBA00022679"/>
    </source>
</evidence>
<dbReference type="Pfam" id="PF00722">
    <property type="entry name" value="Glyco_hydro_16"/>
    <property type="match status" value="1"/>
</dbReference>
<dbReference type="PANTHER" id="PTHR31062">
    <property type="entry name" value="XYLOGLUCAN ENDOTRANSGLUCOSYLASE/HYDROLASE PROTEIN 8-RELATED"/>
    <property type="match status" value="1"/>
</dbReference>
<evidence type="ECO:0000256" key="7">
    <source>
        <dbReference type="PIRSR" id="PIRSR005604-2"/>
    </source>
</evidence>
<evidence type="ECO:0000256" key="4">
    <source>
        <dbReference type="ARBA" id="ARBA00023180"/>
    </source>
</evidence>
<feature type="domain" description="GH16" evidence="9">
    <location>
        <begin position="35"/>
        <end position="269"/>
    </location>
</feature>
<keyword evidence="4" id="KW-0325">Glycoprotein</keyword>
<evidence type="ECO:0000313" key="11">
    <source>
        <dbReference type="Proteomes" id="UP000077202"/>
    </source>
</evidence>
<keyword evidence="11" id="KW-1185">Reference proteome</keyword>
<evidence type="ECO:0000256" key="3">
    <source>
        <dbReference type="ARBA" id="ARBA00023157"/>
    </source>
</evidence>
<comment type="subcellular location">
    <subcellularLocation>
        <location evidence="8">Secreted</location>
        <location evidence="8">Cell wall</location>
    </subcellularLocation>
    <subcellularLocation>
        <location evidence="8">Secreted</location>
        <location evidence="8">Extracellular space</location>
        <location evidence="8">Apoplast</location>
    </subcellularLocation>
</comment>
<keyword evidence="1 8" id="KW-0808">Transferase</keyword>
<comment type="function">
    <text evidence="8">Catalyzes xyloglucan endohydrolysis (XEH) and/or endotransglycosylation (XET). Cleaves and religates xyloglucan polymers, an essential constituent of the primary cell wall, and thereby participates in cell wall construction of growing tissues.</text>
</comment>
<dbReference type="InterPro" id="IPR000757">
    <property type="entry name" value="Beta-glucanase-like"/>
</dbReference>
<keyword evidence="8" id="KW-0961">Cell wall biogenesis/degradation</keyword>
<dbReference type="GO" id="GO:0016762">
    <property type="term" value="F:xyloglucan:xyloglucosyl transferase activity"/>
    <property type="evidence" value="ECO:0007669"/>
    <property type="project" value="UniProtKB-EC"/>
</dbReference>
<evidence type="ECO:0000256" key="8">
    <source>
        <dbReference type="RuleBase" id="RU361120"/>
    </source>
</evidence>
<evidence type="ECO:0000259" key="9">
    <source>
        <dbReference type="PROSITE" id="PS51762"/>
    </source>
</evidence>
<keyword evidence="2 8" id="KW-0378">Hydrolase</keyword>
<dbReference type="PROSITE" id="PS01034">
    <property type="entry name" value="GH16_1"/>
    <property type="match status" value="1"/>
</dbReference>
<dbReference type="Proteomes" id="UP000077202">
    <property type="component" value="Unassembled WGS sequence"/>
</dbReference>
<dbReference type="InterPro" id="IPR010713">
    <property type="entry name" value="XET_C"/>
</dbReference>
<sequence length="337" mass="38217">MTTRKCSRNLLLTAFLLLTTYNAEAAPDIGTDFYVTWADRLVESPDGGKTITLSLDYNSVIRIMKHRTGIASQQLVLRAADWTNLGSKVGCVQHLCVKFISLNCKIEFAGSAIGTTNKYMFGYFSADIKLVGGNSAGTLATFYLKSIGEYAVHDELDFEFLGNSSGQPYALQTNVFANDLGGREQRMNLWFDPTAGFHNYAILWNRHMIIFYVDSTPIRVFPNNNRLGVNYVQSNPMKLYSTIYNADDWVTQGGKVKIDWRWAPFRVTFKNYNLQGCASQMSGATQCSTSWWDEPRYWSLTTGQYDGIKYIQQRYVTYNYCTDLRRNPTPPPECANT</sequence>
<dbReference type="PIRSF" id="PIRSF005604">
    <property type="entry name" value="XET"/>
    <property type="match status" value="1"/>
</dbReference>
<gene>
    <name evidence="10" type="ORF">AXG93_4346s1080</name>
</gene>